<organism evidence="1 2">
    <name type="scientific">Pleodorina starrii</name>
    <dbReference type="NCBI Taxonomy" id="330485"/>
    <lineage>
        <taxon>Eukaryota</taxon>
        <taxon>Viridiplantae</taxon>
        <taxon>Chlorophyta</taxon>
        <taxon>core chlorophytes</taxon>
        <taxon>Chlorophyceae</taxon>
        <taxon>CS clade</taxon>
        <taxon>Chlamydomonadales</taxon>
        <taxon>Volvocaceae</taxon>
        <taxon>Pleodorina</taxon>
    </lineage>
</organism>
<keyword evidence="2" id="KW-1185">Reference proteome</keyword>
<protein>
    <submittedName>
        <fullName evidence="1">Uncharacterized protein</fullName>
    </submittedName>
</protein>
<dbReference type="Proteomes" id="UP001165080">
    <property type="component" value="Unassembled WGS sequence"/>
</dbReference>
<comment type="caution">
    <text evidence="1">The sequence shown here is derived from an EMBL/GenBank/DDBJ whole genome shotgun (WGS) entry which is preliminary data.</text>
</comment>
<sequence length="196" mass="20783">MAQQFKEVRKECPTCNYGWLDKYGKNECPKCLAPLTGGGAVPKRQAGEVSTFKAKASDACESASGECSKGGAHTWKFGKCSKCGMGEGYGKTVSPGSSKAGLCTDGLKHNYKFRWAGAVVVPVARRSALDAVGPMAVPCEDVLQERCGCSYGSADVQCTSEASRCSQCLAVRRRWTGGTPLLSAKYQSRPPPVPGR</sequence>
<evidence type="ECO:0000313" key="1">
    <source>
        <dbReference type="EMBL" id="GLC61758.1"/>
    </source>
</evidence>
<name>A0A9W6C0Z6_9CHLO</name>
<dbReference type="AlphaFoldDB" id="A0A9W6C0Z6"/>
<accession>A0A9W6C0Z6</accession>
<dbReference type="EMBL" id="BRXU01000051">
    <property type="protein sequence ID" value="GLC61758.1"/>
    <property type="molecule type" value="Genomic_DNA"/>
</dbReference>
<gene>
    <name evidence="1" type="primary">PLEST011135</name>
    <name evidence="1" type="ORF">PLESTB_001799800</name>
</gene>
<reference evidence="1 2" key="1">
    <citation type="journal article" date="2023" name="Commun. Biol.">
        <title>Reorganization of the ancestral sex-determining regions during the evolution of trioecy in Pleodorina starrii.</title>
        <authorList>
            <person name="Takahashi K."/>
            <person name="Suzuki S."/>
            <person name="Kawai-Toyooka H."/>
            <person name="Yamamoto K."/>
            <person name="Hamaji T."/>
            <person name="Ootsuki R."/>
            <person name="Yamaguchi H."/>
            <person name="Kawachi M."/>
            <person name="Higashiyama T."/>
            <person name="Nozaki H."/>
        </authorList>
    </citation>
    <scope>NUCLEOTIDE SEQUENCE [LARGE SCALE GENOMIC DNA]</scope>
    <source>
        <strain evidence="1 2">NIES-4479</strain>
    </source>
</reference>
<proteinExistence type="predicted"/>
<evidence type="ECO:0000313" key="2">
    <source>
        <dbReference type="Proteomes" id="UP001165080"/>
    </source>
</evidence>